<sequence length="106" mass="11685">MIINDKQSTTFTDRFLVIVGPGTGKTELLSMRTAQILGQTDTLPNSILCLTFTESGATNMRQRLRQIIGEDAYKLRFIHFTASAQKSSINIASIFSVAPMLSQLTT</sequence>
<gene>
    <name evidence="6" type="ORF">KOY48_02260</name>
</gene>
<evidence type="ECO:0000313" key="6">
    <source>
        <dbReference type="EMBL" id="QWQ32643.1"/>
    </source>
</evidence>
<organism evidence="6 7">
    <name type="scientific">Candidatus Minimicrobia naudis</name>
    <dbReference type="NCBI Taxonomy" id="2841263"/>
    <lineage>
        <taxon>Bacteria</taxon>
        <taxon>Candidatus Saccharimonadota</taxon>
        <taxon>Candidatus Saccharimonadota incertae sedis</taxon>
        <taxon>Candidatus Minimicrobia</taxon>
    </lineage>
</organism>
<dbReference type="Proteomes" id="UP000679129">
    <property type="component" value="Chromosome"/>
</dbReference>
<proteinExistence type="predicted"/>
<dbReference type="GO" id="GO:0000725">
    <property type="term" value="P:recombinational repair"/>
    <property type="evidence" value="ECO:0007669"/>
    <property type="project" value="TreeGrafter"/>
</dbReference>
<keyword evidence="7" id="KW-1185">Reference proteome</keyword>
<dbReference type="PANTHER" id="PTHR11070">
    <property type="entry name" value="UVRD / RECB / PCRA DNA HELICASE FAMILY MEMBER"/>
    <property type="match status" value="1"/>
</dbReference>
<feature type="domain" description="UvrD-like helicase ATP-binding" evidence="5">
    <location>
        <begin position="8"/>
        <end position="79"/>
    </location>
</feature>
<keyword evidence="4" id="KW-0067">ATP-binding</keyword>
<evidence type="ECO:0000256" key="1">
    <source>
        <dbReference type="ARBA" id="ARBA00022741"/>
    </source>
</evidence>
<dbReference type="PANTHER" id="PTHR11070:SF2">
    <property type="entry name" value="ATP-DEPENDENT DNA HELICASE SRS2"/>
    <property type="match status" value="1"/>
</dbReference>
<dbReference type="GO" id="GO:0043138">
    <property type="term" value="F:3'-5' DNA helicase activity"/>
    <property type="evidence" value="ECO:0007669"/>
    <property type="project" value="TreeGrafter"/>
</dbReference>
<dbReference type="InterPro" id="IPR000212">
    <property type="entry name" value="DNA_helicase_UvrD/REP"/>
</dbReference>
<keyword evidence="1" id="KW-0547">Nucleotide-binding</keyword>
<protein>
    <submittedName>
        <fullName evidence="6">UvrD-helicase domain-containing protein</fullName>
    </submittedName>
</protein>
<dbReference type="InterPro" id="IPR014016">
    <property type="entry name" value="UvrD-like_ATP-bd"/>
</dbReference>
<keyword evidence="2" id="KW-0378">Hydrolase</keyword>
<dbReference type="Gene3D" id="3.40.50.300">
    <property type="entry name" value="P-loop containing nucleotide triphosphate hydrolases"/>
    <property type="match status" value="1"/>
</dbReference>
<dbReference type="SUPFAM" id="SSF52540">
    <property type="entry name" value="P-loop containing nucleoside triphosphate hydrolases"/>
    <property type="match status" value="1"/>
</dbReference>
<evidence type="ECO:0000259" key="5">
    <source>
        <dbReference type="Pfam" id="PF00580"/>
    </source>
</evidence>
<dbReference type="AlphaFoldDB" id="A0A8F1MDL7"/>
<reference evidence="6" key="1">
    <citation type="submission" date="2021-06" db="EMBL/GenBank/DDBJ databases">
        <title>An adapted protocol for Saccharibacteria cultivation: two new species join this phylum of Candidate Phyla Radiations.</title>
        <authorList>
            <person name="Ibrahim A."/>
            <person name="Maatouk M."/>
            <person name="Zgheib R."/>
            <person name="Haddad G."/>
            <person name="Bou Khalil J."/>
            <person name="Raoult D."/>
            <person name="Bittar F."/>
        </authorList>
    </citation>
    <scope>NUCLEOTIDE SEQUENCE</scope>
    <source>
        <strain evidence="6">IHU1</strain>
    </source>
</reference>
<dbReference type="EMBL" id="CP076460">
    <property type="protein sequence ID" value="QWQ32643.1"/>
    <property type="molecule type" value="Genomic_DNA"/>
</dbReference>
<evidence type="ECO:0000256" key="4">
    <source>
        <dbReference type="ARBA" id="ARBA00022840"/>
    </source>
</evidence>
<accession>A0A8F1MDL7</accession>
<dbReference type="InterPro" id="IPR027417">
    <property type="entry name" value="P-loop_NTPase"/>
</dbReference>
<dbReference type="KEGG" id="mnd:KOY48_02260"/>
<evidence type="ECO:0000256" key="2">
    <source>
        <dbReference type="ARBA" id="ARBA00022801"/>
    </source>
</evidence>
<keyword evidence="3" id="KW-0347">Helicase</keyword>
<dbReference type="Pfam" id="PF00580">
    <property type="entry name" value="UvrD-helicase"/>
    <property type="match status" value="1"/>
</dbReference>
<dbReference type="GO" id="GO:0005524">
    <property type="term" value="F:ATP binding"/>
    <property type="evidence" value="ECO:0007669"/>
    <property type="project" value="UniProtKB-KW"/>
</dbReference>
<name>A0A8F1MDL7_9BACT</name>
<dbReference type="GO" id="GO:0003677">
    <property type="term" value="F:DNA binding"/>
    <property type="evidence" value="ECO:0007669"/>
    <property type="project" value="InterPro"/>
</dbReference>
<evidence type="ECO:0000256" key="3">
    <source>
        <dbReference type="ARBA" id="ARBA00022806"/>
    </source>
</evidence>
<evidence type="ECO:0000313" key="7">
    <source>
        <dbReference type="Proteomes" id="UP000679129"/>
    </source>
</evidence>
<dbReference type="GO" id="GO:0016787">
    <property type="term" value="F:hydrolase activity"/>
    <property type="evidence" value="ECO:0007669"/>
    <property type="project" value="UniProtKB-KW"/>
</dbReference>